<keyword evidence="4" id="KW-1185">Reference proteome</keyword>
<evidence type="ECO:0000313" key="3">
    <source>
        <dbReference type="EMBL" id="WOH03579.1"/>
    </source>
</evidence>
<dbReference type="PANTHER" id="PTHR31374:SF30">
    <property type="entry name" value="SAUR-LIKE AUXIN-RESPONSIVE FAMILY PROTEIN"/>
    <property type="match status" value="1"/>
</dbReference>
<accession>A0AAF0XAW9</accession>
<dbReference type="Pfam" id="PF02519">
    <property type="entry name" value="Auxin_inducible"/>
    <property type="match status" value="1"/>
</dbReference>
<dbReference type="EMBL" id="CP093348">
    <property type="protein sequence ID" value="WOH03579.1"/>
    <property type="molecule type" value="Genomic_DNA"/>
</dbReference>
<reference evidence="3" key="2">
    <citation type="submission" date="2022-03" db="EMBL/GenBank/DDBJ databases">
        <title>Draft title - Genomic analysis of global carrot germplasm unveils the trajectory of domestication and the origin of high carotenoid orange carrot.</title>
        <authorList>
            <person name="Iorizzo M."/>
            <person name="Ellison S."/>
            <person name="Senalik D."/>
            <person name="Macko-Podgorni A."/>
            <person name="Grzebelus D."/>
            <person name="Bostan H."/>
            <person name="Rolling W."/>
            <person name="Curaba J."/>
            <person name="Simon P."/>
        </authorList>
    </citation>
    <scope>NUCLEOTIDE SEQUENCE</scope>
    <source>
        <tissue evidence="3">Leaf</tissue>
    </source>
</reference>
<dbReference type="Proteomes" id="UP000077755">
    <property type="component" value="Chromosome 6"/>
</dbReference>
<feature type="region of interest" description="Disordered" evidence="2">
    <location>
        <begin position="1"/>
        <end position="23"/>
    </location>
</feature>
<dbReference type="AlphaFoldDB" id="A0AAF0XAW9"/>
<gene>
    <name evidence="3" type="ORF">DCAR_0622978</name>
</gene>
<dbReference type="GO" id="GO:0009733">
    <property type="term" value="P:response to auxin"/>
    <property type="evidence" value="ECO:0007669"/>
    <property type="project" value="InterPro"/>
</dbReference>
<sequence length="96" mass="10886">MKKIQMSPPSSPNYRRLSEGENENRVAKGRIPVLVGLDMEAMERVSLPAKLIKHPYIVGLLELSAHEFGYSQQGTLRLQCEVCSFKRMIRLISKGK</sequence>
<organism evidence="3 4">
    <name type="scientific">Daucus carota subsp. sativus</name>
    <name type="common">Carrot</name>
    <dbReference type="NCBI Taxonomy" id="79200"/>
    <lineage>
        <taxon>Eukaryota</taxon>
        <taxon>Viridiplantae</taxon>
        <taxon>Streptophyta</taxon>
        <taxon>Embryophyta</taxon>
        <taxon>Tracheophyta</taxon>
        <taxon>Spermatophyta</taxon>
        <taxon>Magnoliopsida</taxon>
        <taxon>eudicotyledons</taxon>
        <taxon>Gunneridae</taxon>
        <taxon>Pentapetalae</taxon>
        <taxon>asterids</taxon>
        <taxon>campanulids</taxon>
        <taxon>Apiales</taxon>
        <taxon>Apiaceae</taxon>
        <taxon>Apioideae</taxon>
        <taxon>Scandiceae</taxon>
        <taxon>Daucinae</taxon>
        <taxon>Daucus</taxon>
        <taxon>Daucus sect. Daucus</taxon>
    </lineage>
</organism>
<comment type="similarity">
    <text evidence="1">Belongs to the ARG7 family.</text>
</comment>
<reference evidence="3" key="1">
    <citation type="journal article" date="2016" name="Nat. Genet.">
        <title>A high-quality carrot genome assembly provides new insights into carotenoid accumulation and asterid genome evolution.</title>
        <authorList>
            <person name="Iorizzo M."/>
            <person name="Ellison S."/>
            <person name="Senalik D."/>
            <person name="Zeng P."/>
            <person name="Satapoomin P."/>
            <person name="Huang J."/>
            <person name="Bowman M."/>
            <person name="Iovene M."/>
            <person name="Sanseverino W."/>
            <person name="Cavagnaro P."/>
            <person name="Yildiz M."/>
            <person name="Macko-Podgorni A."/>
            <person name="Moranska E."/>
            <person name="Grzebelus E."/>
            <person name="Grzebelus D."/>
            <person name="Ashrafi H."/>
            <person name="Zheng Z."/>
            <person name="Cheng S."/>
            <person name="Spooner D."/>
            <person name="Van Deynze A."/>
            <person name="Simon P."/>
        </authorList>
    </citation>
    <scope>NUCLEOTIDE SEQUENCE</scope>
    <source>
        <tissue evidence="3">Leaf</tissue>
    </source>
</reference>
<proteinExistence type="inferred from homology"/>
<dbReference type="PANTHER" id="PTHR31374">
    <property type="entry name" value="AUXIN-INDUCED PROTEIN-LIKE-RELATED"/>
    <property type="match status" value="1"/>
</dbReference>
<dbReference type="InterPro" id="IPR003676">
    <property type="entry name" value="SAUR_fam"/>
</dbReference>
<evidence type="ECO:0000256" key="1">
    <source>
        <dbReference type="ARBA" id="ARBA00006974"/>
    </source>
</evidence>
<evidence type="ECO:0000313" key="4">
    <source>
        <dbReference type="Proteomes" id="UP000077755"/>
    </source>
</evidence>
<name>A0AAF0XAW9_DAUCS</name>
<protein>
    <submittedName>
        <fullName evidence="3">Uncharacterized protein</fullName>
    </submittedName>
</protein>
<evidence type="ECO:0000256" key="2">
    <source>
        <dbReference type="SAM" id="MobiDB-lite"/>
    </source>
</evidence>